<protein>
    <submittedName>
        <fullName evidence="2">Uncharacterized protein</fullName>
    </submittedName>
</protein>
<reference evidence="3" key="1">
    <citation type="submission" date="2014-09" db="EMBL/GenBank/DDBJ databases">
        <authorList>
            <person name="Sharma Rahul"/>
            <person name="Thines Marco"/>
        </authorList>
    </citation>
    <scope>NUCLEOTIDE SEQUENCE [LARGE SCALE GENOMIC DNA]</scope>
</reference>
<feature type="compositionally biased region" description="Basic and acidic residues" evidence="1">
    <location>
        <begin position="21"/>
        <end position="43"/>
    </location>
</feature>
<accession>A0A0P1ARE0</accession>
<dbReference type="AlphaFoldDB" id="A0A0P1ARE0"/>
<sequence length="71" mass="7827">MDASQKVALNNCSTDAAESATKPEKKNEKTRRSGHDKVNEGKVRKMRLVTGNLRINEARDDAAGLSISERK</sequence>
<feature type="region of interest" description="Disordered" evidence="1">
    <location>
        <begin position="1"/>
        <end position="43"/>
    </location>
</feature>
<evidence type="ECO:0000313" key="3">
    <source>
        <dbReference type="Proteomes" id="UP000054928"/>
    </source>
</evidence>
<dbReference type="EMBL" id="CCYD01000810">
    <property type="protein sequence ID" value="CEG44152.1"/>
    <property type="molecule type" value="Genomic_DNA"/>
</dbReference>
<keyword evidence="3" id="KW-1185">Reference proteome</keyword>
<organism evidence="2 3">
    <name type="scientific">Plasmopara halstedii</name>
    <name type="common">Downy mildew of sunflower</name>
    <dbReference type="NCBI Taxonomy" id="4781"/>
    <lineage>
        <taxon>Eukaryota</taxon>
        <taxon>Sar</taxon>
        <taxon>Stramenopiles</taxon>
        <taxon>Oomycota</taxon>
        <taxon>Peronosporomycetes</taxon>
        <taxon>Peronosporales</taxon>
        <taxon>Peronosporaceae</taxon>
        <taxon>Plasmopara</taxon>
    </lineage>
</organism>
<dbReference type="Proteomes" id="UP000054928">
    <property type="component" value="Unassembled WGS sequence"/>
</dbReference>
<dbReference type="RefSeq" id="XP_024580521.1">
    <property type="nucleotide sequence ID" value="XM_024730222.2"/>
</dbReference>
<dbReference type="GeneID" id="36409827"/>
<proteinExistence type="predicted"/>
<evidence type="ECO:0000313" key="2">
    <source>
        <dbReference type="EMBL" id="CEG44152.1"/>
    </source>
</evidence>
<name>A0A0P1ARE0_PLAHL</name>
<feature type="compositionally biased region" description="Polar residues" evidence="1">
    <location>
        <begin position="7"/>
        <end position="16"/>
    </location>
</feature>
<evidence type="ECO:0000256" key="1">
    <source>
        <dbReference type="SAM" id="MobiDB-lite"/>
    </source>
</evidence>